<dbReference type="NCBIfam" id="TIGR00369">
    <property type="entry name" value="unchar_dom_1"/>
    <property type="match status" value="1"/>
</dbReference>
<name>A0A8E7B0Y4_9EURY</name>
<evidence type="ECO:0000259" key="3">
    <source>
        <dbReference type="Pfam" id="PF03061"/>
    </source>
</evidence>
<dbReference type="Proteomes" id="UP000680656">
    <property type="component" value="Chromosome"/>
</dbReference>
<dbReference type="InterPro" id="IPR003736">
    <property type="entry name" value="PAAI_dom"/>
</dbReference>
<evidence type="ECO:0000313" key="4">
    <source>
        <dbReference type="EMBL" id="QVV89051.1"/>
    </source>
</evidence>
<keyword evidence="2" id="KW-0378">Hydrolase</keyword>
<dbReference type="Pfam" id="PF03061">
    <property type="entry name" value="4HBT"/>
    <property type="match status" value="1"/>
</dbReference>
<organism evidence="4 5">
    <name type="scientific">Methanospirillum purgamenti</name>
    <dbReference type="NCBI Taxonomy" id="2834276"/>
    <lineage>
        <taxon>Archaea</taxon>
        <taxon>Methanobacteriati</taxon>
        <taxon>Methanobacteriota</taxon>
        <taxon>Stenosarchaea group</taxon>
        <taxon>Methanomicrobia</taxon>
        <taxon>Methanomicrobiales</taxon>
        <taxon>Methanospirillaceae</taxon>
        <taxon>Methanospirillum</taxon>
    </lineage>
</organism>
<evidence type="ECO:0000256" key="2">
    <source>
        <dbReference type="ARBA" id="ARBA00022801"/>
    </source>
</evidence>
<sequence length="140" mass="15165">MNYLDEIIAKGQNANPFFCLMGIRPVHFSEGKARLVMDVREDMKNGEGWLQGGMYTALGDEAIALAIYTLLTEGDTIATVSCTTNFIRGIQKGSIHADGEVIRKGRQMIYAEATISDAKDGNLLARCTASFLVRSKAGTG</sequence>
<evidence type="ECO:0000256" key="1">
    <source>
        <dbReference type="ARBA" id="ARBA00008324"/>
    </source>
</evidence>
<dbReference type="GeneID" id="65095613"/>
<dbReference type="InterPro" id="IPR039298">
    <property type="entry name" value="ACOT13"/>
</dbReference>
<dbReference type="KEGG" id="mrtj:KHC33_00475"/>
<dbReference type="InterPro" id="IPR006683">
    <property type="entry name" value="Thioestr_dom"/>
</dbReference>
<dbReference type="PANTHER" id="PTHR21660:SF1">
    <property type="entry name" value="ACYL-COENZYME A THIOESTERASE 13"/>
    <property type="match status" value="1"/>
</dbReference>
<dbReference type="CDD" id="cd03443">
    <property type="entry name" value="PaaI_thioesterase"/>
    <property type="match status" value="1"/>
</dbReference>
<keyword evidence="5" id="KW-1185">Reference proteome</keyword>
<evidence type="ECO:0000313" key="5">
    <source>
        <dbReference type="Proteomes" id="UP000680656"/>
    </source>
</evidence>
<dbReference type="EMBL" id="CP075546">
    <property type="protein sequence ID" value="QVV89051.1"/>
    <property type="molecule type" value="Genomic_DNA"/>
</dbReference>
<dbReference type="Gene3D" id="3.10.129.10">
    <property type="entry name" value="Hotdog Thioesterase"/>
    <property type="match status" value="1"/>
</dbReference>
<dbReference type="RefSeq" id="WP_214419853.1">
    <property type="nucleotide sequence ID" value="NZ_CP075546.1"/>
</dbReference>
<accession>A0A8E7B0Y4</accession>
<reference evidence="4 5" key="1">
    <citation type="submission" date="2021-05" db="EMBL/GenBank/DDBJ databases">
        <title>A novel Methanospirillum isolate from a pyrite-forming mixed culture.</title>
        <authorList>
            <person name="Bunk B."/>
            <person name="Sproer C."/>
            <person name="Spring S."/>
            <person name="Pester M."/>
        </authorList>
    </citation>
    <scope>NUCLEOTIDE SEQUENCE [LARGE SCALE GENOMIC DNA]</scope>
    <source>
        <strain evidence="4 5">J.3.6.1-F.2.7.3</strain>
    </source>
</reference>
<protein>
    <submittedName>
        <fullName evidence="4">PaaI family thioesterase</fullName>
    </submittedName>
</protein>
<comment type="similarity">
    <text evidence="1">Belongs to the thioesterase PaaI family.</text>
</comment>
<dbReference type="PANTHER" id="PTHR21660">
    <property type="entry name" value="THIOESTERASE SUPERFAMILY MEMBER-RELATED"/>
    <property type="match status" value="1"/>
</dbReference>
<proteinExistence type="inferred from homology"/>
<dbReference type="GO" id="GO:0047617">
    <property type="term" value="F:fatty acyl-CoA hydrolase activity"/>
    <property type="evidence" value="ECO:0007669"/>
    <property type="project" value="InterPro"/>
</dbReference>
<gene>
    <name evidence="4" type="ORF">KHC33_00475</name>
</gene>
<dbReference type="SUPFAM" id="SSF54637">
    <property type="entry name" value="Thioesterase/thiol ester dehydrase-isomerase"/>
    <property type="match status" value="1"/>
</dbReference>
<dbReference type="InterPro" id="IPR029069">
    <property type="entry name" value="HotDog_dom_sf"/>
</dbReference>
<dbReference type="AlphaFoldDB" id="A0A8E7B0Y4"/>
<feature type="domain" description="Thioesterase" evidence="3">
    <location>
        <begin position="52"/>
        <end position="121"/>
    </location>
</feature>